<dbReference type="Gene3D" id="3.90.226.10">
    <property type="entry name" value="2-enoyl-CoA Hydratase, Chain A, domain 1"/>
    <property type="match status" value="1"/>
</dbReference>
<keyword evidence="4" id="KW-1185">Reference proteome</keyword>
<dbReference type="Pfam" id="PF00378">
    <property type="entry name" value="ECH_1"/>
    <property type="match status" value="1"/>
</dbReference>
<dbReference type="RefSeq" id="WP_033411133.1">
    <property type="nucleotide sequence ID" value="NZ_AQWH01000036.1"/>
</dbReference>
<evidence type="ECO:0000313" key="3">
    <source>
        <dbReference type="EMBL" id="AQZ50938.1"/>
    </source>
</evidence>
<dbReference type="GO" id="GO:0006635">
    <property type="term" value="P:fatty acid beta-oxidation"/>
    <property type="evidence" value="ECO:0007669"/>
    <property type="project" value="TreeGrafter"/>
</dbReference>
<dbReference type="PANTHER" id="PTHR11941">
    <property type="entry name" value="ENOYL-COA HYDRATASE-RELATED"/>
    <property type="match status" value="1"/>
</dbReference>
<name>A0A1U9YZU2_9HYPH</name>
<dbReference type="CDD" id="cd06558">
    <property type="entry name" value="crotonase-like"/>
    <property type="match status" value="1"/>
</dbReference>
<dbReference type="STRING" id="1122214.Mame_01587"/>
<dbReference type="AlphaFoldDB" id="A0A1U9YZU2"/>
<reference evidence="3 4" key="1">
    <citation type="submission" date="2017-03" db="EMBL/GenBank/DDBJ databases">
        <title>Foreign affairs: Plasmid Transfer between Roseobacters and Rhizobia.</title>
        <authorList>
            <person name="Bartling P."/>
            <person name="Bunk B."/>
            <person name="Overmann J."/>
            <person name="Brinkmann H."/>
            <person name="Petersen J."/>
        </authorList>
    </citation>
    <scope>NUCLEOTIDE SEQUENCE [LARGE SCALE GENOMIC DNA]</scope>
    <source>
        <strain evidence="3 4">MACL11</strain>
    </source>
</reference>
<gene>
    <name evidence="3" type="primary">echA8_4</name>
    <name evidence="3" type="ORF">Mame_01587</name>
</gene>
<dbReference type="SUPFAM" id="SSF52096">
    <property type="entry name" value="ClpP/crotonase"/>
    <property type="match status" value="1"/>
</dbReference>
<keyword evidence="3" id="KW-0456">Lyase</keyword>
<dbReference type="PROSITE" id="PS00166">
    <property type="entry name" value="ENOYL_COA_HYDRATASE"/>
    <property type="match status" value="1"/>
</dbReference>
<protein>
    <submittedName>
        <fullName evidence="3">Putative enoyl-CoA hydratase echA8</fullName>
        <ecNumber evidence="3">4.2.1.17</ecNumber>
    </submittedName>
</protein>
<dbReference type="InterPro" id="IPR029045">
    <property type="entry name" value="ClpP/crotonase-like_dom_sf"/>
</dbReference>
<evidence type="ECO:0000256" key="1">
    <source>
        <dbReference type="ARBA" id="ARBA00005254"/>
    </source>
</evidence>
<dbReference type="InterPro" id="IPR001753">
    <property type="entry name" value="Enoyl-CoA_hydra/iso"/>
</dbReference>
<dbReference type="KEGG" id="mmed:Mame_01587"/>
<organism evidence="3 4">
    <name type="scientific">Martelella mediterranea DSM 17316</name>
    <dbReference type="NCBI Taxonomy" id="1122214"/>
    <lineage>
        <taxon>Bacteria</taxon>
        <taxon>Pseudomonadati</taxon>
        <taxon>Pseudomonadota</taxon>
        <taxon>Alphaproteobacteria</taxon>
        <taxon>Hyphomicrobiales</taxon>
        <taxon>Aurantimonadaceae</taxon>
        <taxon>Martelella</taxon>
    </lineage>
</organism>
<comment type="similarity">
    <text evidence="1 2">Belongs to the enoyl-CoA hydratase/isomerase family.</text>
</comment>
<evidence type="ECO:0000256" key="2">
    <source>
        <dbReference type="RuleBase" id="RU003707"/>
    </source>
</evidence>
<dbReference type="GO" id="GO:0004300">
    <property type="term" value="F:enoyl-CoA hydratase activity"/>
    <property type="evidence" value="ECO:0007669"/>
    <property type="project" value="UniProtKB-EC"/>
</dbReference>
<dbReference type="EMBL" id="CP020330">
    <property type="protein sequence ID" value="AQZ50938.1"/>
    <property type="molecule type" value="Genomic_DNA"/>
</dbReference>
<dbReference type="Proteomes" id="UP000191135">
    <property type="component" value="Chromosome"/>
</dbReference>
<dbReference type="EC" id="4.2.1.17" evidence="3"/>
<sequence>MSSVKVEVEGAIATVRFDRGGKANALDQAMIDALETAARELSLNPDVSVIVLAGTPKIFAAGVDLKDPRLWDPQGPAVARHLSMNAGVRMSTAWRRLPQIVIAAIEGPAIGGGAILALCADFRVMAEDAYLRFPEVRLGMTLGWGGLPLLTERVGAGRAKRILCCDETIGADEALTLGLADRAVAAGAALDAAREWANAIAEIPPMSLRMTKSAIDAHARQNWAEGVEGDQFLLAKLLAEGGGGA</sequence>
<proteinExistence type="inferred from homology"/>
<dbReference type="InterPro" id="IPR018376">
    <property type="entry name" value="Enoyl-CoA_hyd/isom_CS"/>
</dbReference>
<accession>A0A1U9YZU2</accession>
<evidence type="ECO:0000313" key="4">
    <source>
        <dbReference type="Proteomes" id="UP000191135"/>
    </source>
</evidence>
<dbReference type="OrthoDB" id="7332872at2"/>
<dbReference type="PANTHER" id="PTHR11941:SF54">
    <property type="entry name" value="ENOYL-COA HYDRATASE, MITOCHONDRIAL"/>
    <property type="match status" value="1"/>
</dbReference>
<dbReference type="eggNOG" id="COG1024">
    <property type="taxonomic scope" value="Bacteria"/>
</dbReference>